<reference evidence="5 6" key="1">
    <citation type="submission" date="2018-01" db="EMBL/GenBank/DDBJ databases">
        <title>Metagenomic assembled genomes from two thermal pools in the Uzon Caldera, Kamchatka, Russia.</title>
        <authorList>
            <person name="Wilkins L."/>
            <person name="Ettinger C."/>
        </authorList>
    </citation>
    <scope>NUCLEOTIDE SEQUENCE [LARGE SCALE GENOMIC DNA]</scope>
    <source>
        <strain evidence="5">ZAV-04</strain>
    </source>
</reference>
<evidence type="ECO:0000259" key="4">
    <source>
        <dbReference type="PROSITE" id="PS51832"/>
    </source>
</evidence>
<proteinExistence type="predicted"/>
<dbReference type="CDD" id="cd00077">
    <property type="entry name" value="HDc"/>
    <property type="match status" value="1"/>
</dbReference>
<dbReference type="Gene3D" id="1.10.3210.10">
    <property type="entry name" value="Hypothetical protein af1432"/>
    <property type="match status" value="1"/>
</dbReference>
<protein>
    <submittedName>
        <fullName evidence="5">Two-component system response regulator</fullName>
    </submittedName>
</protein>
<dbReference type="SMART" id="SM00448">
    <property type="entry name" value="REC"/>
    <property type="match status" value="1"/>
</dbReference>
<dbReference type="Proteomes" id="UP000242288">
    <property type="component" value="Unassembled WGS sequence"/>
</dbReference>
<dbReference type="Gene3D" id="3.40.50.2300">
    <property type="match status" value="1"/>
</dbReference>
<dbReference type="AlphaFoldDB" id="A0A2J6WMV6"/>
<feature type="domain" description="HD-GYP" evidence="4">
    <location>
        <begin position="156"/>
        <end position="354"/>
    </location>
</feature>
<dbReference type="PROSITE" id="PS51832">
    <property type="entry name" value="HD_GYP"/>
    <property type="match status" value="1"/>
</dbReference>
<dbReference type="GO" id="GO:0000160">
    <property type="term" value="P:phosphorelay signal transduction system"/>
    <property type="evidence" value="ECO:0007669"/>
    <property type="project" value="InterPro"/>
</dbReference>
<keyword evidence="2" id="KW-0175">Coiled coil</keyword>
<evidence type="ECO:0000256" key="1">
    <source>
        <dbReference type="PROSITE-ProRule" id="PRU00169"/>
    </source>
</evidence>
<evidence type="ECO:0000259" key="3">
    <source>
        <dbReference type="PROSITE" id="PS50110"/>
    </source>
</evidence>
<dbReference type="InterPro" id="IPR001789">
    <property type="entry name" value="Sig_transdc_resp-reg_receiver"/>
</dbReference>
<dbReference type="Pfam" id="PF13487">
    <property type="entry name" value="HD_5"/>
    <property type="match status" value="1"/>
</dbReference>
<comment type="caution">
    <text evidence="5">The sequence shown here is derived from an EMBL/GenBank/DDBJ whole genome shotgun (WGS) entry which is preliminary data.</text>
</comment>
<dbReference type="SMART" id="SM00471">
    <property type="entry name" value="HDc"/>
    <property type="match status" value="1"/>
</dbReference>
<name>A0A2J6WMV6_9BACT</name>
<dbReference type="InterPro" id="IPR052020">
    <property type="entry name" value="Cyclic_di-GMP/3'3'-cGAMP_PDE"/>
</dbReference>
<dbReference type="PANTHER" id="PTHR45228:SF1">
    <property type="entry name" value="CYCLIC DI-GMP PHOSPHODIESTERASE TM_0186"/>
    <property type="match status" value="1"/>
</dbReference>
<feature type="modified residue" description="4-aspartylphosphate" evidence="1">
    <location>
        <position position="57"/>
    </location>
</feature>
<evidence type="ECO:0000313" key="6">
    <source>
        <dbReference type="Proteomes" id="UP000242288"/>
    </source>
</evidence>
<organism evidence="5 6">
    <name type="scientific">Thermodesulfovibrio aggregans</name>
    <dbReference type="NCBI Taxonomy" id="86166"/>
    <lineage>
        <taxon>Bacteria</taxon>
        <taxon>Pseudomonadati</taxon>
        <taxon>Nitrospirota</taxon>
        <taxon>Thermodesulfovibrionia</taxon>
        <taxon>Thermodesulfovibrionales</taxon>
        <taxon>Thermodesulfovibrionaceae</taxon>
        <taxon>Thermodesulfovibrio</taxon>
    </lineage>
</organism>
<dbReference type="InterPro" id="IPR003607">
    <property type="entry name" value="HD/PDEase_dom"/>
</dbReference>
<evidence type="ECO:0000256" key="2">
    <source>
        <dbReference type="SAM" id="Coils"/>
    </source>
</evidence>
<gene>
    <name evidence="5" type="ORF">C0186_03095</name>
</gene>
<keyword evidence="1" id="KW-0597">Phosphoprotein</keyword>
<dbReference type="EMBL" id="PNIO01000023">
    <property type="protein sequence ID" value="PMP71732.1"/>
    <property type="molecule type" value="Genomic_DNA"/>
</dbReference>
<dbReference type="SUPFAM" id="SSF52172">
    <property type="entry name" value="CheY-like"/>
    <property type="match status" value="1"/>
</dbReference>
<dbReference type="SUPFAM" id="SSF109604">
    <property type="entry name" value="HD-domain/PDEase-like"/>
    <property type="match status" value="1"/>
</dbReference>
<dbReference type="InterPro" id="IPR037522">
    <property type="entry name" value="HD_GYP_dom"/>
</dbReference>
<dbReference type="PROSITE" id="PS50110">
    <property type="entry name" value="RESPONSE_REGULATORY"/>
    <property type="match status" value="1"/>
</dbReference>
<evidence type="ECO:0000313" key="5">
    <source>
        <dbReference type="EMBL" id="PMP71732.1"/>
    </source>
</evidence>
<dbReference type="PANTHER" id="PTHR45228">
    <property type="entry name" value="CYCLIC DI-GMP PHOSPHODIESTERASE TM_0186-RELATED"/>
    <property type="match status" value="1"/>
</dbReference>
<dbReference type="InterPro" id="IPR011006">
    <property type="entry name" value="CheY-like_superfamily"/>
</dbReference>
<feature type="coiled-coil region" evidence="2">
    <location>
        <begin position="135"/>
        <end position="162"/>
    </location>
</feature>
<sequence>MFEEVSQILVVDDEAVNLELISAIFIDSPNIVILTARDGVEALEILKNHTPDVIVLDIRMPRMNGIEVLEVLKSDSRTSHIPVVVLSGDDRERKNALKHGANDFIPKPFDAEELKLRVINNLQVKKYQDLVRNINEVLQKELMKKTKELREALELAKEAEYEMVVKFGMISEFRDEETGQHIRRISYYSKLLAQLIGLPESEQNIIFYASPLHDVGKVGIPDNILKKPGPLTPEEFEIMKLHTIIGGRILTSQPKFITLQAGKIIAEQHHEKWDGSGYPYGLKGEEIHIYARIVAVCDVFDAITSDRVYRPAFSIEQAIDIMKKGRESHFDPQLLDIFLNNFDEFLKIRETFKD</sequence>
<accession>A0A2J6WMV6</accession>
<feature type="domain" description="Response regulatory" evidence="3">
    <location>
        <begin position="7"/>
        <end position="122"/>
    </location>
</feature>
<dbReference type="Pfam" id="PF00072">
    <property type="entry name" value="Response_reg"/>
    <property type="match status" value="1"/>
</dbReference>